<proteinExistence type="inferred from homology"/>
<dbReference type="EMBL" id="JBIBDZ010000006">
    <property type="protein sequence ID" value="MFF5920799.1"/>
    <property type="molecule type" value="Genomic_DNA"/>
</dbReference>
<dbReference type="Gene3D" id="2.60.40.10">
    <property type="entry name" value="Immunoglobulins"/>
    <property type="match status" value="1"/>
</dbReference>
<dbReference type="InterPro" id="IPR013783">
    <property type="entry name" value="Ig-like_fold"/>
</dbReference>
<dbReference type="InterPro" id="IPR000209">
    <property type="entry name" value="Peptidase_S8/S53_dom"/>
</dbReference>
<accession>A0ABW6XTH8</accession>
<protein>
    <submittedName>
        <fullName evidence="8">S8 family serine peptidase</fullName>
    </submittedName>
</protein>
<feature type="active site" description="Charge relay system" evidence="5">
    <location>
        <position position="455"/>
    </location>
</feature>
<feature type="active site" description="Charge relay system" evidence="5">
    <location>
        <position position="247"/>
    </location>
</feature>
<feature type="chain" id="PRO_5046205517" evidence="6">
    <location>
        <begin position="26"/>
        <end position="1123"/>
    </location>
</feature>
<dbReference type="PRINTS" id="PR00723">
    <property type="entry name" value="SUBTILISIN"/>
</dbReference>
<dbReference type="InterPro" id="IPR023828">
    <property type="entry name" value="Peptidase_S8_Ser-AS"/>
</dbReference>
<evidence type="ECO:0000256" key="3">
    <source>
        <dbReference type="ARBA" id="ARBA00022801"/>
    </source>
</evidence>
<keyword evidence="2 5" id="KW-0645">Protease</keyword>
<organism evidence="8 9">
    <name type="scientific">Streptomyces flavochromogenes</name>
    <dbReference type="NCBI Taxonomy" id="68199"/>
    <lineage>
        <taxon>Bacteria</taxon>
        <taxon>Bacillati</taxon>
        <taxon>Actinomycetota</taxon>
        <taxon>Actinomycetes</taxon>
        <taxon>Kitasatosporales</taxon>
        <taxon>Streptomycetaceae</taxon>
        <taxon>Streptomyces</taxon>
    </lineage>
</organism>
<sequence>MRRRYRAQLTLVLATSLLCAQPLGAAATPTPETTVATPALTEVPARSASVTLITGDRITVATAPDGTTSYTAVPPEGAAPGRILTRSDDGGDAYFYPSDVIGQVGTVLDPELFNVSALIRDGFDDAHRDSLPLIVQHAATAEPEALKADGLLPAKRKFATLHARTAVLDKNEADRVGRELADATPAAGGTAPRVLGADAGELKGISRIWLDGKVKADALDRNLTQVGADKAWAAGRTGKGVKVAVLDTGADQTHPDLEGRISATADFTGSGGVLDKVGHGTHVAATVAGSGTGAPGVRSGVAYDADLIVGKVLGDDGSGSDSQVIAGMEWAVAQGAKVVNMSLGSGATNGADAVTTALEGLATSSDTLFVVSAGNKGPGVSTVSAPSIAPHALSVAAVDFIGGTASFSSRGPSFNGTVKPEIAAPGVNVVAARATGVAIGTIQSDPRYTALSGTSMAAPHVAGAAAVLAQEHPDWSADRLKHTLMSTATAPAANQGVHEVGSGVMNLDAALRQTVVADTGAVDFGKAGADGGPITRTVELTNTGEAAATLDLGATLATAGAQTPAGMITVSPSHVELPAGGATKVTLTVNADGTPTGAYSGALTATGGTGGLRIPLVLDRAKNLTVSNLDRAGNPTAGQVSLLNTDNGSTYTFPIGTGGTATVRVPDGRYIGLASLSMRTDGVNQLAVVSADVAADQDAVVFDARTSRPWNASVKGRDTRQESLTANVRRGTDDGKYALTRTIVVGGAYGAFGTDALWITPTTDAHLGTVLFNEHWRLADARSDHYAGDSSALYDLAFTADNVPADPRHVLTDLDIEKLAKVRTTHRGMNESLRYQEGSTPYGTGLTDLNVTSPSGLTVPRSRVEYITAQGVAWLRFSYRRVAHVVMDYTPQKFTYTPGRTTRATYFEGPLSMAAGGQVTGARLQLAFKDSVNAVGRSGTYGDFNVPQRWSSTTRLYRDGVLVADKGSTIDETFTDAGPASYELTRSFTSQGVFPMGGEGTATWKFSAGGGASTEATPVGLLNATFDAPLDDLNRARPGRLLDVTAQLTGAQGRLDDVRAWVTADGGETWTPTPALGGHGGRYHVMAPPSSLVSGGFLGLRLTARDSAGGSLDLSLPRAIPVR</sequence>
<evidence type="ECO:0000259" key="7">
    <source>
        <dbReference type="Pfam" id="PF00082"/>
    </source>
</evidence>
<dbReference type="InterPro" id="IPR036852">
    <property type="entry name" value="Peptidase_S8/S53_dom_sf"/>
</dbReference>
<dbReference type="InterPro" id="IPR015500">
    <property type="entry name" value="Peptidase_S8_subtilisin-rel"/>
</dbReference>
<feature type="active site" description="Charge relay system" evidence="5">
    <location>
        <position position="279"/>
    </location>
</feature>
<comment type="similarity">
    <text evidence="1 5">Belongs to the peptidase S8 family.</text>
</comment>
<evidence type="ECO:0000256" key="4">
    <source>
        <dbReference type="ARBA" id="ARBA00022825"/>
    </source>
</evidence>
<gene>
    <name evidence="8" type="ORF">ACFY8C_21015</name>
</gene>
<dbReference type="PANTHER" id="PTHR43806:SF11">
    <property type="entry name" value="CEREVISIN-RELATED"/>
    <property type="match status" value="1"/>
</dbReference>
<dbReference type="PANTHER" id="PTHR43806">
    <property type="entry name" value="PEPTIDASE S8"/>
    <property type="match status" value="1"/>
</dbReference>
<evidence type="ECO:0000313" key="8">
    <source>
        <dbReference type="EMBL" id="MFF5920799.1"/>
    </source>
</evidence>
<dbReference type="SUPFAM" id="SSF52743">
    <property type="entry name" value="Subtilisin-like"/>
    <property type="match status" value="1"/>
</dbReference>
<dbReference type="PROSITE" id="PS00138">
    <property type="entry name" value="SUBTILASE_SER"/>
    <property type="match status" value="1"/>
</dbReference>
<comment type="caution">
    <text evidence="8">The sequence shown here is derived from an EMBL/GenBank/DDBJ whole genome shotgun (WGS) entry which is preliminary data.</text>
</comment>
<dbReference type="InterPro" id="IPR050131">
    <property type="entry name" value="Peptidase_S8_subtilisin-like"/>
</dbReference>
<keyword evidence="4 5" id="KW-0720">Serine protease</keyword>
<dbReference type="PROSITE" id="PS51892">
    <property type="entry name" value="SUBTILASE"/>
    <property type="match status" value="1"/>
</dbReference>
<feature type="signal peptide" evidence="6">
    <location>
        <begin position="1"/>
        <end position="25"/>
    </location>
</feature>
<keyword evidence="6" id="KW-0732">Signal</keyword>
<reference evidence="8 9" key="1">
    <citation type="submission" date="2024-10" db="EMBL/GenBank/DDBJ databases">
        <title>The Natural Products Discovery Center: Release of the First 8490 Sequenced Strains for Exploring Actinobacteria Biosynthetic Diversity.</title>
        <authorList>
            <person name="Kalkreuter E."/>
            <person name="Kautsar S.A."/>
            <person name="Yang D."/>
            <person name="Bader C.D."/>
            <person name="Teijaro C.N."/>
            <person name="Fluegel L."/>
            <person name="Davis C.M."/>
            <person name="Simpson J.R."/>
            <person name="Lauterbach L."/>
            <person name="Steele A.D."/>
            <person name="Gui C."/>
            <person name="Meng S."/>
            <person name="Li G."/>
            <person name="Viehrig K."/>
            <person name="Ye F."/>
            <person name="Su P."/>
            <person name="Kiefer A.F."/>
            <person name="Nichols A."/>
            <person name="Cepeda A.J."/>
            <person name="Yan W."/>
            <person name="Fan B."/>
            <person name="Jiang Y."/>
            <person name="Adhikari A."/>
            <person name="Zheng C.-J."/>
            <person name="Schuster L."/>
            <person name="Cowan T.M."/>
            <person name="Smanski M.J."/>
            <person name="Chevrette M.G."/>
            <person name="De Carvalho L.P.S."/>
            <person name="Shen B."/>
        </authorList>
    </citation>
    <scope>NUCLEOTIDE SEQUENCE [LARGE SCALE GENOMIC DNA]</scope>
    <source>
        <strain evidence="8 9">NPDC012605</strain>
    </source>
</reference>
<keyword evidence="3 5" id="KW-0378">Hydrolase</keyword>
<feature type="domain" description="Peptidase S8/S53" evidence="7">
    <location>
        <begin position="238"/>
        <end position="501"/>
    </location>
</feature>
<evidence type="ECO:0000256" key="2">
    <source>
        <dbReference type="ARBA" id="ARBA00022670"/>
    </source>
</evidence>
<dbReference type="Proteomes" id="UP001602370">
    <property type="component" value="Unassembled WGS sequence"/>
</dbReference>
<dbReference type="Pfam" id="PF00082">
    <property type="entry name" value="Peptidase_S8"/>
    <property type="match status" value="1"/>
</dbReference>
<evidence type="ECO:0000256" key="1">
    <source>
        <dbReference type="ARBA" id="ARBA00011073"/>
    </source>
</evidence>
<dbReference type="RefSeq" id="WP_388308370.1">
    <property type="nucleotide sequence ID" value="NZ_JBIBDZ010000006.1"/>
</dbReference>
<dbReference type="Gene3D" id="3.40.50.200">
    <property type="entry name" value="Peptidase S8/S53 domain"/>
    <property type="match status" value="1"/>
</dbReference>
<evidence type="ECO:0000256" key="5">
    <source>
        <dbReference type="PROSITE-ProRule" id="PRU01240"/>
    </source>
</evidence>
<name>A0ABW6XTH8_9ACTN</name>
<keyword evidence="9" id="KW-1185">Reference proteome</keyword>
<evidence type="ECO:0000313" key="9">
    <source>
        <dbReference type="Proteomes" id="UP001602370"/>
    </source>
</evidence>
<evidence type="ECO:0000256" key="6">
    <source>
        <dbReference type="SAM" id="SignalP"/>
    </source>
</evidence>